<dbReference type="AlphaFoldDB" id="A0A521EWU1"/>
<dbReference type="InterPro" id="IPR051531">
    <property type="entry name" value="N-acetyltransferase"/>
</dbReference>
<dbReference type="Proteomes" id="UP000319267">
    <property type="component" value="Unassembled WGS sequence"/>
</dbReference>
<feature type="domain" description="N-acetyltransferase" evidence="1">
    <location>
        <begin position="13"/>
        <end position="174"/>
    </location>
</feature>
<dbReference type="GO" id="GO:0008999">
    <property type="term" value="F:protein-N-terminal-alanine acetyltransferase activity"/>
    <property type="evidence" value="ECO:0007669"/>
    <property type="project" value="TreeGrafter"/>
</dbReference>
<dbReference type="OrthoDB" id="9811523at2"/>
<dbReference type="Gene3D" id="3.40.630.30">
    <property type="match status" value="1"/>
</dbReference>
<organism evidence="2 3">
    <name type="scientific">Flavobacterium nitrogenifigens</name>
    <dbReference type="NCBI Taxonomy" id="1617283"/>
    <lineage>
        <taxon>Bacteria</taxon>
        <taxon>Pseudomonadati</taxon>
        <taxon>Bacteroidota</taxon>
        <taxon>Flavobacteriia</taxon>
        <taxon>Flavobacteriales</taxon>
        <taxon>Flavobacteriaceae</taxon>
        <taxon>Flavobacterium</taxon>
    </lineage>
</organism>
<dbReference type="RefSeq" id="WP_111377351.1">
    <property type="nucleotide sequence ID" value="NZ_CP043612.1"/>
</dbReference>
<protein>
    <submittedName>
        <fullName evidence="2">Ribosomal-protein-alanine N-acetyltransferase</fullName>
    </submittedName>
</protein>
<keyword evidence="3" id="KW-1185">Reference proteome</keyword>
<sequence length="186" mass="21306">MKKEFPTIKTERLLLRQFADNDLENVFKGLSHPEVIQYYGVSFQTLEATKEQMIFFADLEKNDTGIWFAICSADNKTFYGAAGLNNLSKEHKKAEIGFWLIPDFWGHGIIKEAIPLICNYGFDNLELNRIEAFVETENKNCKNVMAKLDFQYEGTMKECEVKNGKFISLDIYAIFLSANSISNSSK</sequence>
<dbReference type="GO" id="GO:0005737">
    <property type="term" value="C:cytoplasm"/>
    <property type="evidence" value="ECO:0007669"/>
    <property type="project" value="TreeGrafter"/>
</dbReference>
<dbReference type="InterPro" id="IPR000182">
    <property type="entry name" value="GNAT_dom"/>
</dbReference>
<dbReference type="Pfam" id="PF13302">
    <property type="entry name" value="Acetyltransf_3"/>
    <property type="match status" value="1"/>
</dbReference>
<dbReference type="InterPro" id="IPR016181">
    <property type="entry name" value="Acyl_CoA_acyltransferase"/>
</dbReference>
<dbReference type="PANTHER" id="PTHR43792:SF9">
    <property type="entry name" value="RIBOSOMAL-PROTEIN-ALANINE ACETYLTRANSFERASE"/>
    <property type="match status" value="1"/>
</dbReference>
<dbReference type="PROSITE" id="PS51186">
    <property type="entry name" value="GNAT"/>
    <property type="match status" value="1"/>
</dbReference>
<evidence type="ECO:0000313" key="2">
    <source>
        <dbReference type="EMBL" id="SMO87590.1"/>
    </source>
</evidence>
<dbReference type="EMBL" id="FXTQ01000005">
    <property type="protein sequence ID" value="SMO87590.1"/>
    <property type="molecule type" value="Genomic_DNA"/>
</dbReference>
<gene>
    <name evidence="2" type="ORF">SAMN06265220_105127</name>
</gene>
<accession>A0A521EWU1</accession>
<evidence type="ECO:0000313" key="3">
    <source>
        <dbReference type="Proteomes" id="UP000319267"/>
    </source>
</evidence>
<keyword evidence="2" id="KW-0808">Transferase</keyword>
<reference evidence="2 3" key="1">
    <citation type="submission" date="2017-05" db="EMBL/GenBank/DDBJ databases">
        <authorList>
            <person name="Varghese N."/>
            <person name="Submissions S."/>
        </authorList>
    </citation>
    <scope>NUCLEOTIDE SEQUENCE [LARGE SCALE GENOMIC DNA]</scope>
    <source>
        <strain evidence="2 3">DSM 29982</strain>
    </source>
</reference>
<dbReference type="SUPFAM" id="SSF55729">
    <property type="entry name" value="Acyl-CoA N-acyltransferases (Nat)"/>
    <property type="match status" value="1"/>
</dbReference>
<proteinExistence type="predicted"/>
<name>A0A521EWU1_9FLAO</name>
<dbReference type="PANTHER" id="PTHR43792">
    <property type="entry name" value="GNAT FAMILY, PUTATIVE (AFU_ORTHOLOGUE AFUA_3G00765)-RELATED-RELATED"/>
    <property type="match status" value="1"/>
</dbReference>
<evidence type="ECO:0000259" key="1">
    <source>
        <dbReference type="PROSITE" id="PS51186"/>
    </source>
</evidence>